<dbReference type="SMART" id="SM00558">
    <property type="entry name" value="JmjC"/>
    <property type="match status" value="1"/>
</dbReference>
<dbReference type="PROSITE" id="PS51184">
    <property type="entry name" value="JMJC"/>
    <property type="match status" value="1"/>
</dbReference>
<dbReference type="GO" id="GO:0045746">
    <property type="term" value="P:negative regulation of Notch signaling pathway"/>
    <property type="evidence" value="ECO:0007669"/>
    <property type="project" value="TreeGrafter"/>
</dbReference>
<dbReference type="GO" id="GO:0005737">
    <property type="term" value="C:cytoplasm"/>
    <property type="evidence" value="ECO:0007669"/>
    <property type="project" value="TreeGrafter"/>
</dbReference>
<dbReference type="InterPro" id="IPR014710">
    <property type="entry name" value="RmlC-like_jellyroll"/>
</dbReference>
<accession>A0A5B7E8S2</accession>
<dbReference type="FunFam" id="2.60.120.10:FF:000042">
    <property type="entry name" value="Hypoxia-inducible factor 1-alpha inhibitor"/>
    <property type="match status" value="1"/>
</dbReference>
<dbReference type="OrthoDB" id="47172at2759"/>
<dbReference type="GO" id="GO:0036139">
    <property type="term" value="F:peptidyl-histidine dioxygenase activity"/>
    <property type="evidence" value="ECO:0007669"/>
    <property type="project" value="TreeGrafter"/>
</dbReference>
<dbReference type="PANTHER" id="PTHR12461">
    <property type="entry name" value="HYPOXIA-INDUCIBLE FACTOR 1 ALPHA INHIBITOR-RELATED"/>
    <property type="match status" value="1"/>
</dbReference>
<dbReference type="SUPFAM" id="SSF51197">
    <property type="entry name" value="Clavaminate synthase-like"/>
    <property type="match status" value="1"/>
</dbReference>
<organism evidence="2 3">
    <name type="scientific">Portunus trituberculatus</name>
    <name type="common">Swimming crab</name>
    <name type="synonym">Neptunus trituberculatus</name>
    <dbReference type="NCBI Taxonomy" id="210409"/>
    <lineage>
        <taxon>Eukaryota</taxon>
        <taxon>Metazoa</taxon>
        <taxon>Ecdysozoa</taxon>
        <taxon>Arthropoda</taxon>
        <taxon>Crustacea</taxon>
        <taxon>Multicrustacea</taxon>
        <taxon>Malacostraca</taxon>
        <taxon>Eumalacostraca</taxon>
        <taxon>Eucarida</taxon>
        <taxon>Decapoda</taxon>
        <taxon>Pleocyemata</taxon>
        <taxon>Brachyura</taxon>
        <taxon>Eubrachyura</taxon>
        <taxon>Portunoidea</taxon>
        <taxon>Portunidae</taxon>
        <taxon>Portuninae</taxon>
        <taxon>Portunus</taxon>
    </lineage>
</organism>
<sequence length="364" mass="42290">MSVASDQMEEESVDHKQHVVNHNLTAHHLKQYFFPTEHVPRLSASDPLASQLIAEEKPVVLTDTNLCDTALKWDLDYLAQHMGAERYMVFLSNNHKFKYYDEAKIKQYKTNFVPPTRRVDLTFPEFVKKLREWKPGDERVYLQQGLNNTVGQAIVMDFLQFNWQWLNMQQNNNNWGPLTSNLLLVGMEGNVTPVHYDEQQNFFSQLVGYKRCILFAPEHYERLYPYPVYHPHDRQSQVDFDDPDMEKFPGLKLLQGMEAVVGPGDVLYIPMYWWHQIESLPHLGNTVSVNFWYKGGPTEKIEYPLKPRQKLAIMRNVEKMLLEALREPAEVGPLLRSLVLGRYTGEEADRQEGALVSAATPHTN</sequence>
<dbReference type="GO" id="GO:0005634">
    <property type="term" value="C:nucleus"/>
    <property type="evidence" value="ECO:0007669"/>
    <property type="project" value="TreeGrafter"/>
</dbReference>
<dbReference type="Proteomes" id="UP000324222">
    <property type="component" value="Unassembled WGS sequence"/>
</dbReference>
<dbReference type="GO" id="GO:0036140">
    <property type="term" value="F:[protein]-asparagine 3-dioxygenase activity"/>
    <property type="evidence" value="ECO:0007669"/>
    <property type="project" value="TreeGrafter"/>
</dbReference>
<feature type="domain" description="JmjC" evidence="1">
    <location>
        <begin position="138"/>
        <end position="308"/>
    </location>
</feature>
<comment type="caution">
    <text evidence="2">The sequence shown here is derived from an EMBL/GenBank/DDBJ whole genome shotgun (WGS) entry which is preliminary data.</text>
</comment>
<evidence type="ECO:0000313" key="3">
    <source>
        <dbReference type="Proteomes" id="UP000324222"/>
    </source>
</evidence>
<name>A0A5B7E8S2_PORTR</name>
<keyword evidence="3" id="KW-1185">Reference proteome</keyword>
<dbReference type="InterPro" id="IPR027452">
    <property type="entry name" value="FIH-1_dom_II"/>
</dbReference>
<gene>
    <name evidence="2" type="primary">hif1an</name>
    <name evidence="2" type="ORF">E2C01_023009</name>
</gene>
<dbReference type="PANTHER" id="PTHR12461:SF105">
    <property type="entry name" value="HYPOXIA-INDUCIBLE FACTOR 1-ALPHA INHIBITOR"/>
    <property type="match status" value="1"/>
</dbReference>
<dbReference type="AlphaFoldDB" id="A0A5B7E8S2"/>
<dbReference type="InterPro" id="IPR041667">
    <property type="entry name" value="Cupin_8"/>
</dbReference>
<dbReference type="Gene3D" id="2.60.120.10">
    <property type="entry name" value="Jelly Rolls"/>
    <property type="match status" value="1"/>
</dbReference>
<dbReference type="Pfam" id="PF13621">
    <property type="entry name" value="Cupin_8"/>
    <property type="match status" value="1"/>
</dbReference>
<evidence type="ECO:0000259" key="1">
    <source>
        <dbReference type="PROSITE" id="PS51184"/>
    </source>
</evidence>
<reference evidence="2 3" key="1">
    <citation type="submission" date="2019-05" db="EMBL/GenBank/DDBJ databases">
        <title>Another draft genome of Portunus trituberculatus and its Hox gene families provides insights of decapod evolution.</title>
        <authorList>
            <person name="Jeong J.-H."/>
            <person name="Song I."/>
            <person name="Kim S."/>
            <person name="Choi T."/>
            <person name="Kim D."/>
            <person name="Ryu S."/>
            <person name="Kim W."/>
        </authorList>
    </citation>
    <scope>NUCLEOTIDE SEQUENCE [LARGE SCALE GENOMIC DNA]</scope>
    <source>
        <tissue evidence="2">Muscle</tissue>
    </source>
</reference>
<dbReference type="GO" id="GO:0071532">
    <property type="term" value="F:ankyrin repeat binding"/>
    <property type="evidence" value="ECO:0007669"/>
    <property type="project" value="TreeGrafter"/>
</dbReference>
<dbReference type="Gene3D" id="1.10.287.1010">
    <property type="entry name" value="Clavaminate synthase-like"/>
    <property type="match status" value="1"/>
</dbReference>
<dbReference type="EMBL" id="VSRR010002130">
    <property type="protein sequence ID" value="MPC29757.1"/>
    <property type="molecule type" value="Genomic_DNA"/>
</dbReference>
<evidence type="ECO:0000313" key="2">
    <source>
        <dbReference type="EMBL" id="MPC29757.1"/>
    </source>
</evidence>
<protein>
    <submittedName>
        <fullName evidence="2">Hypoxia-inducible factor 1-alpha inhibitor</fullName>
    </submittedName>
</protein>
<proteinExistence type="predicted"/>
<dbReference type="InterPro" id="IPR003347">
    <property type="entry name" value="JmjC_dom"/>
</dbReference>